<evidence type="ECO:0000313" key="1">
    <source>
        <dbReference type="EMBL" id="MCU6697274.1"/>
    </source>
</evidence>
<reference evidence="1 2" key="1">
    <citation type="journal article" date="2021" name="ISME Commun">
        <title>Automated analysis of genomic sequences facilitates high-throughput and comprehensive description of bacteria.</title>
        <authorList>
            <person name="Hitch T.C.A."/>
        </authorList>
    </citation>
    <scope>NUCLEOTIDE SEQUENCE [LARGE SCALE GENOMIC DNA]</scope>
    <source>
        <strain evidence="1 2">Sanger_04</strain>
    </source>
</reference>
<dbReference type="RefSeq" id="WP_158363727.1">
    <property type="nucleotide sequence ID" value="NZ_JAOQKC010000012.1"/>
</dbReference>
<organism evidence="1 2">
    <name type="scientific">Laedolimicola ammoniilytica</name>
    <dbReference type="NCBI Taxonomy" id="2981771"/>
    <lineage>
        <taxon>Bacteria</taxon>
        <taxon>Bacillati</taxon>
        <taxon>Bacillota</taxon>
        <taxon>Clostridia</taxon>
        <taxon>Lachnospirales</taxon>
        <taxon>Lachnospiraceae</taxon>
        <taxon>Laedolimicola</taxon>
    </lineage>
</organism>
<keyword evidence="2" id="KW-1185">Reference proteome</keyword>
<dbReference type="NCBIfam" id="TIGR01563">
    <property type="entry name" value="gp16_SPP1"/>
    <property type="match status" value="1"/>
</dbReference>
<dbReference type="Proteomes" id="UP001652461">
    <property type="component" value="Unassembled WGS sequence"/>
</dbReference>
<dbReference type="EMBL" id="JAOQKC010000012">
    <property type="protein sequence ID" value="MCU6697274.1"/>
    <property type="molecule type" value="Genomic_DNA"/>
</dbReference>
<protein>
    <submittedName>
        <fullName evidence="1">Phage head closure protein</fullName>
    </submittedName>
</protein>
<accession>A0ABT2RY62</accession>
<sequence>MDRSEIAVLIGKTYKEDAIGQRIASETKREVFCSIGSISGSEKLEAGRNGITAEYKLSMFQPDYQGEEIVEIAGRRYAVYRTYQARNDTMELYLEVKAGA</sequence>
<proteinExistence type="predicted"/>
<name>A0ABT2RY62_9FIRM</name>
<comment type="caution">
    <text evidence="1">The sequence shown here is derived from an EMBL/GenBank/DDBJ whole genome shotgun (WGS) entry which is preliminary data.</text>
</comment>
<evidence type="ECO:0000313" key="2">
    <source>
        <dbReference type="Proteomes" id="UP001652461"/>
    </source>
</evidence>
<gene>
    <name evidence="1" type="ORF">OCV63_10235</name>
</gene>
<dbReference type="InterPro" id="IPR008767">
    <property type="entry name" value="Phage_SPP1_head-tail_adaptor"/>
</dbReference>